<name>A0A0C3E7P3_9AGAM</name>
<dbReference type="AlphaFoldDB" id="A0A0C3E7P3"/>
<dbReference type="InterPro" id="IPR027974">
    <property type="entry name" value="DUF4470"/>
</dbReference>
<evidence type="ECO:0000313" key="3">
    <source>
        <dbReference type="Proteomes" id="UP000053989"/>
    </source>
</evidence>
<dbReference type="HOGENOM" id="CLU_960294_0_0_1"/>
<accession>A0A0C3E7P3</accession>
<dbReference type="Proteomes" id="UP000053989">
    <property type="component" value="Unassembled WGS sequence"/>
</dbReference>
<evidence type="ECO:0000313" key="2">
    <source>
        <dbReference type="EMBL" id="KIM64036.1"/>
    </source>
</evidence>
<reference evidence="3" key="2">
    <citation type="submission" date="2015-01" db="EMBL/GenBank/DDBJ databases">
        <title>Evolutionary Origins and Diversification of the Mycorrhizal Mutualists.</title>
        <authorList>
            <consortium name="DOE Joint Genome Institute"/>
            <consortium name="Mycorrhizal Genomics Consortium"/>
            <person name="Kohler A."/>
            <person name="Kuo A."/>
            <person name="Nagy L.G."/>
            <person name="Floudas D."/>
            <person name="Copeland A."/>
            <person name="Barry K.W."/>
            <person name="Cichocki N."/>
            <person name="Veneault-Fourrey C."/>
            <person name="LaButti K."/>
            <person name="Lindquist E.A."/>
            <person name="Lipzen A."/>
            <person name="Lundell T."/>
            <person name="Morin E."/>
            <person name="Murat C."/>
            <person name="Riley R."/>
            <person name="Ohm R."/>
            <person name="Sun H."/>
            <person name="Tunlid A."/>
            <person name="Henrissat B."/>
            <person name="Grigoriev I.V."/>
            <person name="Hibbett D.S."/>
            <person name="Martin F."/>
        </authorList>
    </citation>
    <scope>NUCLEOTIDE SEQUENCE [LARGE SCALE GENOMIC DNA]</scope>
    <source>
        <strain evidence="3">Foug A</strain>
    </source>
</reference>
<protein>
    <recommendedName>
        <fullName evidence="1">DUF4470 domain-containing protein</fullName>
    </recommendedName>
</protein>
<sequence>MTEDHMEVDGPTKSLPWRTSALTVFGEVPSWKPLQSTPEGVQFLDSLSSVTFLLNHDGLVMGTPDELHSSKGYFSLAAGVVIGFISSSRPPIQASTYASWLATGRVTIVLLTFHRQLATRVSRSSSIREFKMSHLLLWPGLTFFYPLGNTSAVCLTESLPPEHNADMLLLGCGDPRHILYTVYSDATLAGSEPRKLDVTCCDMEAAVLARNTLLFTLLVDNGAEKRLSSIWNIFYHMMLDKGSLSLLIKQCRKLVPLAQDMETWKQGPYAHIVSMCDDATLLDIQRFWKL</sequence>
<keyword evidence="3" id="KW-1185">Reference proteome</keyword>
<evidence type="ECO:0000259" key="1">
    <source>
        <dbReference type="Pfam" id="PF14737"/>
    </source>
</evidence>
<dbReference type="OrthoDB" id="2689343at2759"/>
<reference evidence="2 3" key="1">
    <citation type="submission" date="2014-04" db="EMBL/GenBank/DDBJ databases">
        <authorList>
            <consortium name="DOE Joint Genome Institute"/>
            <person name="Kuo A."/>
            <person name="Kohler A."/>
            <person name="Nagy L.G."/>
            <person name="Floudas D."/>
            <person name="Copeland A."/>
            <person name="Barry K.W."/>
            <person name="Cichocki N."/>
            <person name="Veneault-Fourrey C."/>
            <person name="LaButti K."/>
            <person name="Lindquist E.A."/>
            <person name="Lipzen A."/>
            <person name="Lundell T."/>
            <person name="Morin E."/>
            <person name="Murat C."/>
            <person name="Sun H."/>
            <person name="Tunlid A."/>
            <person name="Henrissat B."/>
            <person name="Grigoriev I.V."/>
            <person name="Hibbett D.S."/>
            <person name="Martin F."/>
            <person name="Nordberg H.P."/>
            <person name="Cantor M.N."/>
            <person name="Hua S.X."/>
        </authorList>
    </citation>
    <scope>NUCLEOTIDE SEQUENCE [LARGE SCALE GENOMIC DNA]</scope>
    <source>
        <strain evidence="2 3">Foug A</strain>
    </source>
</reference>
<gene>
    <name evidence="2" type="ORF">SCLCIDRAFT_23889</name>
</gene>
<feature type="domain" description="DUF4470" evidence="1">
    <location>
        <begin position="146"/>
        <end position="239"/>
    </location>
</feature>
<proteinExistence type="predicted"/>
<dbReference type="EMBL" id="KN822031">
    <property type="protein sequence ID" value="KIM64036.1"/>
    <property type="molecule type" value="Genomic_DNA"/>
</dbReference>
<dbReference type="InParanoid" id="A0A0C3E7P3"/>
<dbReference type="Pfam" id="PF14737">
    <property type="entry name" value="DUF4470"/>
    <property type="match status" value="1"/>
</dbReference>
<dbReference type="STRING" id="1036808.A0A0C3E7P3"/>
<organism evidence="2 3">
    <name type="scientific">Scleroderma citrinum Foug A</name>
    <dbReference type="NCBI Taxonomy" id="1036808"/>
    <lineage>
        <taxon>Eukaryota</taxon>
        <taxon>Fungi</taxon>
        <taxon>Dikarya</taxon>
        <taxon>Basidiomycota</taxon>
        <taxon>Agaricomycotina</taxon>
        <taxon>Agaricomycetes</taxon>
        <taxon>Agaricomycetidae</taxon>
        <taxon>Boletales</taxon>
        <taxon>Sclerodermatineae</taxon>
        <taxon>Sclerodermataceae</taxon>
        <taxon>Scleroderma</taxon>
    </lineage>
</organism>